<comment type="caution">
    <text evidence="3">The sequence shown here is derived from an EMBL/GenBank/DDBJ whole genome shotgun (WGS) entry which is preliminary data.</text>
</comment>
<gene>
    <name evidence="3" type="ORF">FB474_1314</name>
</gene>
<dbReference type="Proteomes" id="UP000319514">
    <property type="component" value="Unassembled WGS sequence"/>
</dbReference>
<dbReference type="AlphaFoldDB" id="A0A542ZI17"/>
<organism evidence="3 4">
    <name type="scientific">Oryzihumus leptocrescens</name>
    <dbReference type="NCBI Taxonomy" id="297536"/>
    <lineage>
        <taxon>Bacteria</taxon>
        <taxon>Bacillati</taxon>
        <taxon>Actinomycetota</taxon>
        <taxon>Actinomycetes</taxon>
        <taxon>Micrococcales</taxon>
        <taxon>Intrasporangiaceae</taxon>
        <taxon>Oryzihumus</taxon>
    </lineage>
</organism>
<dbReference type="Pfam" id="PF13672">
    <property type="entry name" value="PP2C_2"/>
    <property type="match status" value="1"/>
</dbReference>
<feature type="domain" description="PPM-type phosphatase" evidence="2">
    <location>
        <begin position="132"/>
        <end position="380"/>
    </location>
</feature>
<proteinExistence type="predicted"/>
<dbReference type="InterPro" id="IPR025874">
    <property type="entry name" value="DZR"/>
</dbReference>
<dbReference type="Gene3D" id="3.60.40.10">
    <property type="entry name" value="PPM-type phosphatase domain"/>
    <property type="match status" value="1"/>
</dbReference>
<accession>A0A542ZI17</accession>
<dbReference type="Pfam" id="PF12773">
    <property type="entry name" value="DZR"/>
    <property type="match status" value="1"/>
</dbReference>
<dbReference type="InterPro" id="IPR036457">
    <property type="entry name" value="PPM-type-like_dom_sf"/>
</dbReference>
<evidence type="ECO:0000256" key="1">
    <source>
        <dbReference type="SAM" id="MobiDB-lite"/>
    </source>
</evidence>
<protein>
    <submittedName>
        <fullName evidence="3">Serine/threonine protein phosphatase PrpC</fullName>
    </submittedName>
</protein>
<dbReference type="SMART" id="SM00332">
    <property type="entry name" value="PP2Cc"/>
    <property type="match status" value="1"/>
</dbReference>
<dbReference type="SUPFAM" id="SSF81606">
    <property type="entry name" value="PP2C-like"/>
    <property type="match status" value="1"/>
</dbReference>
<reference evidence="3 4" key="1">
    <citation type="submission" date="2019-06" db="EMBL/GenBank/DDBJ databases">
        <title>Sequencing the genomes of 1000 actinobacteria strains.</title>
        <authorList>
            <person name="Klenk H.-P."/>
        </authorList>
    </citation>
    <scope>NUCLEOTIDE SEQUENCE [LARGE SCALE GENOMIC DNA]</scope>
    <source>
        <strain evidence="3 4">DSM 18082</strain>
    </source>
</reference>
<dbReference type="InterPro" id="IPR001932">
    <property type="entry name" value="PPM-type_phosphatase-like_dom"/>
</dbReference>
<evidence type="ECO:0000259" key="2">
    <source>
        <dbReference type="PROSITE" id="PS51746"/>
    </source>
</evidence>
<dbReference type="RefSeq" id="WP_246092067.1">
    <property type="nucleotide sequence ID" value="NZ_VFOQ01000001.1"/>
</dbReference>
<evidence type="ECO:0000313" key="3">
    <source>
        <dbReference type="EMBL" id="TQL59939.1"/>
    </source>
</evidence>
<keyword evidence="4" id="KW-1185">Reference proteome</keyword>
<dbReference type="EMBL" id="VFOQ01000001">
    <property type="protein sequence ID" value="TQL59939.1"/>
    <property type="molecule type" value="Genomic_DNA"/>
</dbReference>
<name>A0A542ZI17_9MICO</name>
<sequence>MDDVVTCPACHSETAPGARFCEACGHEVDPGMPVSPVPDTVDTASPLDSVRVAPPAPACAACGGVVAEDGYCQTCGTPAVKPRDHFREQPAPWVAGVCDRGIRHHRNEDAMALAADAVPASRALLVVCDGVSSSTDSDRASLAAARASREVLTGFRPRGAGTVAARVAATAGLLESAAAAANAAVVETTTAPRGENPAACTWVAAVLDAELLVVGWVGDSRAYWLPDAGAATALTVDDSWAAEQIARGVPRRDAEEGPQAHAITRWLGVDAPDPTPRHASRELEGPGWVLVCSDGLWNYCSEAEDLAALVRRCAAVRSPSLAPAGTAPGVTTPEPDRVPDPVADPGANAVADPLSLAEELVAWANAQGGHDNITVALARVGSP</sequence>
<dbReference type="PROSITE" id="PS51746">
    <property type="entry name" value="PPM_2"/>
    <property type="match status" value="1"/>
</dbReference>
<feature type="region of interest" description="Disordered" evidence="1">
    <location>
        <begin position="321"/>
        <end position="349"/>
    </location>
</feature>
<dbReference type="CDD" id="cd00143">
    <property type="entry name" value="PP2Cc"/>
    <property type="match status" value="1"/>
</dbReference>
<evidence type="ECO:0000313" key="4">
    <source>
        <dbReference type="Proteomes" id="UP000319514"/>
    </source>
</evidence>